<evidence type="ECO:0000313" key="2">
    <source>
        <dbReference type="EMBL" id="RLJ62709.1"/>
    </source>
</evidence>
<accession>A0A497X931</accession>
<comment type="caution">
    <text evidence="2">The sequence shown here is derived from an EMBL/GenBank/DDBJ whole genome shotgun (WGS) entry which is preliminary data.</text>
</comment>
<reference evidence="2 3" key="1">
    <citation type="submission" date="2018-10" db="EMBL/GenBank/DDBJ databases">
        <title>Genomic Encyclopedia of Type Strains, Phase IV (KMG-IV): sequencing the most valuable type-strain genomes for metagenomic binning, comparative biology and taxonomic classification.</title>
        <authorList>
            <person name="Goeker M."/>
        </authorList>
    </citation>
    <scope>NUCLEOTIDE SEQUENCE [LARGE SCALE GENOMIC DNA]</scope>
    <source>
        <strain evidence="2 3">DSM 26916</strain>
    </source>
</reference>
<evidence type="ECO:0000256" key="1">
    <source>
        <dbReference type="SAM" id="SignalP"/>
    </source>
</evidence>
<proteinExistence type="predicted"/>
<dbReference type="PANTHER" id="PTHR41247">
    <property type="entry name" value="HTH-TYPE TRANSCRIPTIONAL REPRESSOR YCNK"/>
    <property type="match status" value="1"/>
</dbReference>
<dbReference type="Gene3D" id="3.30.70.2050">
    <property type="match status" value="1"/>
</dbReference>
<dbReference type="PANTHER" id="PTHR41247:SF1">
    <property type="entry name" value="HTH-TYPE TRANSCRIPTIONAL REPRESSOR YCNK"/>
    <property type="match status" value="1"/>
</dbReference>
<feature type="chain" id="PRO_5019722421" evidence="1">
    <location>
        <begin position="20"/>
        <end position="165"/>
    </location>
</feature>
<dbReference type="Pfam" id="PF05573">
    <property type="entry name" value="NosL"/>
    <property type="match status" value="1"/>
</dbReference>
<dbReference type="EMBL" id="RCCI01000007">
    <property type="protein sequence ID" value="RLJ62709.1"/>
    <property type="molecule type" value="Genomic_DNA"/>
</dbReference>
<name>A0A497X931_9PROT</name>
<organism evidence="2 3">
    <name type="scientific">Sulfurisoma sediminicola</name>
    <dbReference type="NCBI Taxonomy" id="1381557"/>
    <lineage>
        <taxon>Bacteria</taxon>
        <taxon>Pseudomonadati</taxon>
        <taxon>Pseudomonadota</taxon>
        <taxon>Betaproteobacteria</taxon>
        <taxon>Nitrosomonadales</taxon>
        <taxon>Sterolibacteriaceae</taxon>
        <taxon>Sulfurisoma</taxon>
    </lineage>
</organism>
<sequence length="165" mass="18651">MRVRRFLLALLLAAWTALAVAQALPPKPGPKPGPKDLCPVCGMLVSKYSNWVATIVYKDGHVHHFDGAKDMFKFWFDPAKYAAGHKREDMAVIWVTDFYNLQRMDARKAWYVTGSDVLGPMGHEFVPLASKEDAADFLKEHKGRKVLTFDQVTKDLPTNLDDGRF</sequence>
<dbReference type="Proteomes" id="UP000268908">
    <property type="component" value="Unassembled WGS sequence"/>
</dbReference>
<keyword evidence="3" id="KW-1185">Reference proteome</keyword>
<dbReference type="InterPro" id="IPR008719">
    <property type="entry name" value="N2O_reductase_NosL"/>
</dbReference>
<protein>
    <submittedName>
        <fullName evidence="2">Nitrous oxide reductase accessory protein NosL</fullName>
    </submittedName>
</protein>
<evidence type="ECO:0000313" key="3">
    <source>
        <dbReference type="Proteomes" id="UP000268908"/>
    </source>
</evidence>
<dbReference type="SUPFAM" id="SSF160387">
    <property type="entry name" value="NosL/MerB-like"/>
    <property type="match status" value="1"/>
</dbReference>
<feature type="signal peptide" evidence="1">
    <location>
        <begin position="1"/>
        <end position="19"/>
    </location>
</feature>
<keyword evidence="1" id="KW-0732">Signal</keyword>
<dbReference type="AlphaFoldDB" id="A0A497X931"/>
<gene>
    <name evidence="2" type="ORF">DFR35_2525</name>
</gene>